<name>A0A5C7HLG9_9ROSI</name>
<dbReference type="OrthoDB" id="1304232at2759"/>
<gene>
    <name evidence="1" type="ORF">EZV62_018419</name>
</gene>
<evidence type="ECO:0000313" key="2">
    <source>
        <dbReference type="Proteomes" id="UP000323000"/>
    </source>
</evidence>
<sequence>MEQNLKFTPTDGVLLEDSTKYRRLVGRLIYLAVTRPDIIGEVVVPQGDQLQDIVSSLEILSFHGNPRSKQMFLDYLQKSNTKPWQIHV</sequence>
<comment type="caution">
    <text evidence="1">The sequence shown here is derived from an EMBL/GenBank/DDBJ whole genome shotgun (WGS) entry which is preliminary data.</text>
</comment>
<protein>
    <recommendedName>
        <fullName evidence="3">Reverse transcriptase Ty1/copia-type domain-containing protein</fullName>
    </recommendedName>
</protein>
<proteinExistence type="predicted"/>
<reference evidence="2" key="1">
    <citation type="journal article" date="2019" name="Gigascience">
        <title>De novo genome assembly of the endangered Acer yangbiense, a plant species with extremely small populations endemic to Yunnan Province, China.</title>
        <authorList>
            <person name="Yang J."/>
            <person name="Wariss H.M."/>
            <person name="Tao L."/>
            <person name="Zhang R."/>
            <person name="Yun Q."/>
            <person name="Hollingsworth P."/>
            <person name="Dao Z."/>
            <person name="Luo G."/>
            <person name="Guo H."/>
            <person name="Ma Y."/>
            <person name="Sun W."/>
        </authorList>
    </citation>
    <scope>NUCLEOTIDE SEQUENCE [LARGE SCALE GENOMIC DNA]</scope>
    <source>
        <strain evidence="2">cv. Malutang</strain>
    </source>
</reference>
<evidence type="ECO:0000313" key="1">
    <source>
        <dbReference type="EMBL" id="TXG57106.1"/>
    </source>
</evidence>
<accession>A0A5C7HLG9</accession>
<keyword evidence="2" id="KW-1185">Reference proteome</keyword>
<dbReference type="AlphaFoldDB" id="A0A5C7HLG9"/>
<dbReference type="Proteomes" id="UP000323000">
    <property type="component" value="Chromosome 8"/>
</dbReference>
<dbReference type="EMBL" id="VAHF01000008">
    <property type="protein sequence ID" value="TXG57106.1"/>
    <property type="molecule type" value="Genomic_DNA"/>
</dbReference>
<evidence type="ECO:0008006" key="3">
    <source>
        <dbReference type="Google" id="ProtNLM"/>
    </source>
</evidence>
<organism evidence="1 2">
    <name type="scientific">Acer yangbiense</name>
    <dbReference type="NCBI Taxonomy" id="1000413"/>
    <lineage>
        <taxon>Eukaryota</taxon>
        <taxon>Viridiplantae</taxon>
        <taxon>Streptophyta</taxon>
        <taxon>Embryophyta</taxon>
        <taxon>Tracheophyta</taxon>
        <taxon>Spermatophyta</taxon>
        <taxon>Magnoliopsida</taxon>
        <taxon>eudicotyledons</taxon>
        <taxon>Gunneridae</taxon>
        <taxon>Pentapetalae</taxon>
        <taxon>rosids</taxon>
        <taxon>malvids</taxon>
        <taxon>Sapindales</taxon>
        <taxon>Sapindaceae</taxon>
        <taxon>Hippocastanoideae</taxon>
        <taxon>Acereae</taxon>
        <taxon>Acer</taxon>
    </lineage>
</organism>